<feature type="domain" description="F-box" evidence="1">
    <location>
        <begin position="10"/>
        <end position="58"/>
    </location>
</feature>
<dbReference type="InterPro" id="IPR001810">
    <property type="entry name" value="F-box_dom"/>
</dbReference>
<dbReference type="EMBL" id="JAAHCF010000843">
    <property type="protein sequence ID" value="KAK8141798.1"/>
    <property type="molecule type" value="Genomic_DNA"/>
</dbReference>
<proteinExistence type="predicted"/>
<gene>
    <name evidence="2" type="ORF">G3M48_009882</name>
</gene>
<organism evidence="2 3">
    <name type="scientific">Beauveria asiatica</name>
    <dbReference type="NCBI Taxonomy" id="1069075"/>
    <lineage>
        <taxon>Eukaryota</taxon>
        <taxon>Fungi</taxon>
        <taxon>Dikarya</taxon>
        <taxon>Ascomycota</taxon>
        <taxon>Pezizomycotina</taxon>
        <taxon>Sordariomycetes</taxon>
        <taxon>Hypocreomycetidae</taxon>
        <taxon>Hypocreales</taxon>
        <taxon>Cordycipitaceae</taxon>
        <taxon>Beauveria</taxon>
    </lineage>
</organism>
<evidence type="ECO:0000259" key="1">
    <source>
        <dbReference type="PROSITE" id="PS50181"/>
    </source>
</evidence>
<accession>A0AAW0RIE7</accession>
<comment type="caution">
    <text evidence="2">The sequence shown here is derived from an EMBL/GenBank/DDBJ whole genome shotgun (WGS) entry which is preliminary data.</text>
</comment>
<dbReference type="PROSITE" id="PS50181">
    <property type="entry name" value="FBOX"/>
    <property type="match status" value="1"/>
</dbReference>
<evidence type="ECO:0000313" key="3">
    <source>
        <dbReference type="Proteomes" id="UP001397290"/>
    </source>
</evidence>
<protein>
    <recommendedName>
        <fullName evidence="1">F-box domain-containing protein</fullName>
    </recommendedName>
</protein>
<name>A0AAW0RIE7_9HYPO</name>
<sequence>MSSNVSENAPCLLLQLPKELLDEVTSHLTNGDIKRLRAASKAIHNIVLLRVDRVFLSANPLNIQVFYAIADHEEFRHRVTEIVWDDARLIDTDYSLGQGLLRAKHIPEDCPAWFQRGRRATLMWRFDVADEAWNGNKIPDDVMSLEDCWQYYKKLIKEQKVVLETASDIEALRYGLHRFPSLRRLTLTPAAHGVYLGNPLYQTPMIRAFPETFAYPIPRGWPGDEERTTPPELYGWEGDEEFNRLIYGPDDTLRPEPGCTLEEYKNIWRGFRVVLRTLAQSEHSISEFVMAIHHRSTGMNCHIFDQPCQEYDDFVALVSKPGFRRLDLALCTGFQETEEWCSFRSGLLRDALAAATDLEHFSISSNMDIDVYGFPPQTEVLEDMDAESFLPLLSVFPVKNWPRLKHFGIIRFYVQQSELMTLFEALPFSLRSVEVSYMAFVDENCSYMTLLERLREKLSWKDHEPGQRPQIQIRLSREHRAAPGRYVSVDKAANRFIYRDASEDVPNPFGSKVNNSNPVEGLGAVDCSHLAPSFEIPYTLGGRAPELILYQSYA</sequence>
<dbReference type="Proteomes" id="UP001397290">
    <property type="component" value="Unassembled WGS sequence"/>
</dbReference>
<keyword evidence="3" id="KW-1185">Reference proteome</keyword>
<dbReference type="AlphaFoldDB" id="A0AAW0RIE7"/>
<reference evidence="2 3" key="1">
    <citation type="submission" date="2020-02" db="EMBL/GenBank/DDBJ databases">
        <title>Comparative genomics of the hypocrealean fungal genus Beauvera.</title>
        <authorList>
            <person name="Showalter D.N."/>
            <person name="Bushley K.E."/>
            <person name="Rehner S.A."/>
        </authorList>
    </citation>
    <scope>NUCLEOTIDE SEQUENCE [LARGE SCALE GENOMIC DNA]</scope>
    <source>
        <strain evidence="2 3">ARSEF4384</strain>
    </source>
</reference>
<evidence type="ECO:0000313" key="2">
    <source>
        <dbReference type="EMBL" id="KAK8141798.1"/>
    </source>
</evidence>